<proteinExistence type="predicted"/>
<keyword evidence="2" id="KW-0732">Signal</keyword>
<evidence type="ECO:0008006" key="5">
    <source>
        <dbReference type="Google" id="ProtNLM"/>
    </source>
</evidence>
<protein>
    <recommendedName>
        <fullName evidence="5">DUF4190 domain-containing protein</fullName>
    </recommendedName>
</protein>
<dbReference type="EMBL" id="MGEF01000061">
    <property type="protein sequence ID" value="OGL77337.1"/>
    <property type="molecule type" value="Genomic_DNA"/>
</dbReference>
<evidence type="ECO:0000313" key="3">
    <source>
        <dbReference type="EMBL" id="OGL77337.1"/>
    </source>
</evidence>
<gene>
    <name evidence="3" type="ORF">A3J43_03020</name>
</gene>
<organism evidence="3 4">
    <name type="scientific">Candidatus Uhrbacteria bacterium RIFCSPHIGHO2_12_FULL_54_23</name>
    <dbReference type="NCBI Taxonomy" id="1802397"/>
    <lineage>
        <taxon>Bacteria</taxon>
        <taxon>Candidatus Uhriibacteriota</taxon>
    </lineage>
</organism>
<name>A0A1F7UI17_9BACT</name>
<sequence length="122" mass="12697">MNYRTIKKHVIAGAATLALALPVAVLAQTDRFGINYGTGAGLGTRDVRATISTIINVALGILGIVALVIILIGGFKWMTAGGNEEGVESGKKAIGQGIVGLIIIFVAFAITRFVFEVLERAA</sequence>
<reference evidence="3 4" key="1">
    <citation type="journal article" date="2016" name="Nat. Commun.">
        <title>Thousands of microbial genomes shed light on interconnected biogeochemical processes in an aquifer system.</title>
        <authorList>
            <person name="Anantharaman K."/>
            <person name="Brown C.T."/>
            <person name="Hug L.A."/>
            <person name="Sharon I."/>
            <person name="Castelle C.J."/>
            <person name="Probst A.J."/>
            <person name="Thomas B.C."/>
            <person name="Singh A."/>
            <person name="Wilkins M.J."/>
            <person name="Karaoz U."/>
            <person name="Brodie E.L."/>
            <person name="Williams K.H."/>
            <person name="Hubbard S.S."/>
            <person name="Banfield J.F."/>
        </authorList>
    </citation>
    <scope>NUCLEOTIDE SEQUENCE [LARGE SCALE GENOMIC DNA]</scope>
</reference>
<feature type="transmembrane region" description="Helical" evidence="1">
    <location>
        <begin position="51"/>
        <end position="72"/>
    </location>
</feature>
<comment type="caution">
    <text evidence="3">The sequence shown here is derived from an EMBL/GenBank/DDBJ whole genome shotgun (WGS) entry which is preliminary data.</text>
</comment>
<feature type="chain" id="PRO_5009533025" description="DUF4190 domain-containing protein" evidence="2">
    <location>
        <begin position="28"/>
        <end position="122"/>
    </location>
</feature>
<accession>A0A1F7UI17</accession>
<dbReference type="InterPro" id="IPR043993">
    <property type="entry name" value="T4SS_pilin"/>
</dbReference>
<keyword evidence="1" id="KW-0472">Membrane</keyword>
<dbReference type="Proteomes" id="UP000176604">
    <property type="component" value="Unassembled WGS sequence"/>
</dbReference>
<dbReference type="Pfam" id="PF18895">
    <property type="entry name" value="T4SS_pilin"/>
    <property type="match status" value="1"/>
</dbReference>
<feature type="signal peptide" evidence="2">
    <location>
        <begin position="1"/>
        <end position="27"/>
    </location>
</feature>
<evidence type="ECO:0000313" key="4">
    <source>
        <dbReference type="Proteomes" id="UP000176604"/>
    </source>
</evidence>
<dbReference type="STRING" id="1802397.A3J43_03020"/>
<dbReference type="AlphaFoldDB" id="A0A1F7UI17"/>
<evidence type="ECO:0000256" key="1">
    <source>
        <dbReference type="SAM" id="Phobius"/>
    </source>
</evidence>
<keyword evidence="1" id="KW-1133">Transmembrane helix</keyword>
<keyword evidence="1" id="KW-0812">Transmembrane</keyword>
<evidence type="ECO:0000256" key="2">
    <source>
        <dbReference type="SAM" id="SignalP"/>
    </source>
</evidence>
<feature type="transmembrane region" description="Helical" evidence="1">
    <location>
        <begin position="93"/>
        <end position="115"/>
    </location>
</feature>